<feature type="transmembrane region" description="Helical" evidence="1">
    <location>
        <begin position="33"/>
        <end position="55"/>
    </location>
</feature>
<keyword evidence="1" id="KW-0472">Membrane</keyword>
<evidence type="ECO:0000313" key="2">
    <source>
        <dbReference type="EMBL" id="CUN53881.1"/>
    </source>
</evidence>
<name>A0A173XPR6_9CLOT</name>
<dbReference type="Pfam" id="PF06541">
    <property type="entry name" value="ABC_trans_CmpB"/>
    <property type="match status" value="1"/>
</dbReference>
<reference evidence="2 3" key="1">
    <citation type="submission" date="2015-09" db="EMBL/GenBank/DDBJ databases">
        <authorList>
            <consortium name="Pathogen Informatics"/>
        </authorList>
    </citation>
    <scope>NUCLEOTIDE SEQUENCE [LARGE SCALE GENOMIC DNA]</scope>
    <source>
        <strain evidence="2 3">2789STDY5834855</strain>
    </source>
</reference>
<evidence type="ECO:0000313" key="3">
    <source>
        <dbReference type="Proteomes" id="UP000095558"/>
    </source>
</evidence>
<gene>
    <name evidence="2" type="ORF">ERS852470_00164</name>
</gene>
<dbReference type="RefSeq" id="WP_042399953.1">
    <property type="nucleotide sequence ID" value="NZ_CYYT01000022.1"/>
</dbReference>
<organism evidence="2 3">
    <name type="scientific">Clostridium disporicum</name>
    <dbReference type="NCBI Taxonomy" id="84024"/>
    <lineage>
        <taxon>Bacteria</taxon>
        <taxon>Bacillati</taxon>
        <taxon>Bacillota</taxon>
        <taxon>Clostridia</taxon>
        <taxon>Eubacteriales</taxon>
        <taxon>Clostridiaceae</taxon>
        <taxon>Clostridium</taxon>
    </lineage>
</organism>
<dbReference type="Proteomes" id="UP000095558">
    <property type="component" value="Unassembled WGS sequence"/>
</dbReference>
<accession>A0A173XPR6</accession>
<dbReference type="EMBL" id="CYZV01000001">
    <property type="protein sequence ID" value="CUN53881.1"/>
    <property type="molecule type" value="Genomic_DNA"/>
</dbReference>
<dbReference type="InterPro" id="IPR010540">
    <property type="entry name" value="CmpB_TMEM229"/>
</dbReference>
<keyword evidence="1" id="KW-1133">Transmembrane helix</keyword>
<proteinExistence type="predicted"/>
<dbReference type="GeneID" id="83012512"/>
<feature type="transmembrane region" description="Helical" evidence="1">
    <location>
        <begin position="6"/>
        <end position="26"/>
    </location>
</feature>
<feature type="transmembrane region" description="Helical" evidence="1">
    <location>
        <begin position="103"/>
        <end position="132"/>
    </location>
</feature>
<feature type="transmembrane region" description="Helical" evidence="1">
    <location>
        <begin position="138"/>
        <end position="159"/>
    </location>
</feature>
<evidence type="ECO:0000256" key="1">
    <source>
        <dbReference type="SAM" id="Phobius"/>
    </source>
</evidence>
<feature type="transmembrane region" description="Helical" evidence="1">
    <location>
        <begin position="61"/>
        <end position="82"/>
    </location>
</feature>
<sequence>MEFLYNFFIYGFLGWILENVFSYAVTGHYKEEGFLIGPFKPMYAIAMAWIIQLHNAFPNKIFLLFISIVIPTTVEYTTGIIMRKYFNKDYWDYFNERYNYKGIICLRFSIAWTIISILTIEFLQPFLIIRIYSIVKPIWPILAILLIILLTFDEVYTLIKFKNKGQINLK</sequence>
<protein>
    <submittedName>
        <fullName evidence="2">Membrane protein</fullName>
    </submittedName>
</protein>
<dbReference type="AlphaFoldDB" id="A0A173XPR6"/>
<keyword evidence="1" id="KW-0812">Transmembrane</keyword>
<dbReference type="OrthoDB" id="9789229at2"/>